<dbReference type="OrthoDB" id="9813552at2"/>
<dbReference type="InterPro" id="IPR050661">
    <property type="entry name" value="BglG_antiterminators"/>
</dbReference>
<keyword evidence="1" id="KW-0677">Repeat</keyword>
<feature type="domain" description="PRD" evidence="2">
    <location>
        <begin position="65"/>
        <end position="170"/>
    </location>
</feature>
<dbReference type="InParanoid" id="A0A5R8QJQ5"/>
<reference evidence="3 4" key="1">
    <citation type="submission" date="2019-05" db="EMBL/GenBank/DDBJ databases">
        <title>Culicoidintestinum kansasii gen. nov., sp. nov. from the gastrointestinal tract of the biting midge, Culicoides sonorensis.</title>
        <authorList>
            <person name="Neupane S."/>
            <person name="Ghosh A."/>
            <person name="Gunther S."/>
            <person name="Martin K."/>
            <person name="Zurek L."/>
        </authorList>
    </citation>
    <scope>NUCLEOTIDE SEQUENCE [LARGE SCALE GENOMIC DNA]</scope>
    <source>
        <strain evidence="3 4">CS-1</strain>
    </source>
</reference>
<dbReference type="AlphaFoldDB" id="A0A5R8QJQ5"/>
<feature type="domain" description="PRD" evidence="2">
    <location>
        <begin position="171"/>
        <end position="281"/>
    </location>
</feature>
<dbReference type="SUPFAM" id="SSF63520">
    <property type="entry name" value="PTS-regulatory domain, PRD"/>
    <property type="match status" value="2"/>
</dbReference>
<dbReference type="PANTHER" id="PTHR30185:SF15">
    <property type="entry name" value="CRYPTIC BETA-GLUCOSIDE BGL OPERON ANTITERMINATOR"/>
    <property type="match status" value="1"/>
</dbReference>
<sequence>MIIEKILNNNVILTTNEQGKELVVMGRGLAFQKKVGDAVEEEKIEKTFFMETEELVEGLAKILSEMPLEYLKVTYEILELIEESLQLNLNDTIYLTLTDHISFAISRFKSGIQMKNPLLWEIRKFYPDEYEVGVKSLDIIERRLGIRLDEDEAGFIALHIVGLRLDGQEVKLTVDMTRIVHDILSIVSYHYGVTLDEDSLNYTRFITHIQYLAQRVLRKEVAGSNDEFFFDQVAHKYPEAYTCTQKIQIYLQNTYNANLTKDELVYLIIHIYRVTERNPGSITS</sequence>
<dbReference type="InterPro" id="IPR036650">
    <property type="entry name" value="CAT_RNA-bd_dom_sf"/>
</dbReference>
<proteinExistence type="predicted"/>
<dbReference type="SUPFAM" id="SSF50151">
    <property type="entry name" value="SacY-like RNA-binding domain"/>
    <property type="match status" value="1"/>
</dbReference>
<dbReference type="InterPro" id="IPR036634">
    <property type="entry name" value="PRD_sf"/>
</dbReference>
<keyword evidence="4" id="KW-1185">Reference proteome</keyword>
<dbReference type="InterPro" id="IPR011608">
    <property type="entry name" value="PRD"/>
</dbReference>
<gene>
    <name evidence="3" type="ORF">FEZ08_02425</name>
</gene>
<dbReference type="PANTHER" id="PTHR30185">
    <property type="entry name" value="CRYPTIC BETA-GLUCOSIDE BGL OPERON ANTITERMINATOR"/>
    <property type="match status" value="1"/>
</dbReference>
<organism evidence="3 4">
    <name type="scientific">Culicoidibacter larvae</name>
    <dbReference type="NCBI Taxonomy" id="2579976"/>
    <lineage>
        <taxon>Bacteria</taxon>
        <taxon>Bacillati</taxon>
        <taxon>Bacillota</taxon>
        <taxon>Culicoidibacteria</taxon>
        <taxon>Culicoidibacterales</taxon>
        <taxon>Culicoidibacteraceae</taxon>
        <taxon>Culicoidibacter</taxon>
    </lineage>
</organism>
<dbReference type="SMART" id="SM01061">
    <property type="entry name" value="CAT_RBD"/>
    <property type="match status" value="1"/>
</dbReference>
<evidence type="ECO:0000256" key="1">
    <source>
        <dbReference type="ARBA" id="ARBA00022737"/>
    </source>
</evidence>
<dbReference type="NCBIfam" id="NF046042">
    <property type="entry name" value="LicT"/>
    <property type="match status" value="1"/>
</dbReference>
<dbReference type="Gene3D" id="2.30.24.10">
    <property type="entry name" value="CAT RNA-binding domain"/>
    <property type="match status" value="1"/>
</dbReference>
<dbReference type="FunCoup" id="A0A5R8QJQ5">
    <property type="interactions" value="11"/>
</dbReference>
<dbReference type="InterPro" id="IPR004341">
    <property type="entry name" value="CAT_RNA-bd_dom"/>
</dbReference>
<dbReference type="GO" id="GO:0006355">
    <property type="term" value="P:regulation of DNA-templated transcription"/>
    <property type="evidence" value="ECO:0007669"/>
    <property type="project" value="InterPro"/>
</dbReference>
<dbReference type="GO" id="GO:0003723">
    <property type="term" value="F:RNA binding"/>
    <property type="evidence" value="ECO:0007669"/>
    <property type="project" value="InterPro"/>
</dbReference>
<dbReference type="RefSeq" id="WP_138190107.1">
    <property type="nucleotide sequence ID" value="NZ_VBWP01000001.1"/>
</dbReference>
<dbReference type="PROSITE" id="PS51372">
    <property type="entry name" value="PRD_2"/>
    <property type="match status" value="2"/>
</dbReference>
<name>A0A5R8QJQ5_9FIRM</name>
<evidence type="ECO:0000259" key="2">
    <source>
        <dbReference type="PROSITE" id="PS51372"/>
    </source>
</evidence>
<accession>A0A5R8QJQ5</accession>
<dbReference type="Pfam" id="PF03123">
    <property type="entry name" value="CAT_RBD"/>
    <property type="match status" value="1"/>
</dbReference>
<evidence type="ECO:0000313" key="4">
    <source>
        <dbReference type="Proteomes" id="UP000306912"/>
    </source>
</evidence>
<evidence type="ECO:0000313" key="3">
    <source>
        <dbReference type="EMBL" id="TLG77497.1"/>
    </source>
</evidence>
<dbReference type="EMBL" id="VBWP01000001">
    <property type="protein sequence ID" value="TLG77497.1"/>
    <property type="molecule type" value="Genomic_DNA"/>
</dbReference>
<dbReference type="Proteomes" id="UP000306912">
    <property type="component" value="Unassembled WGS sequence"/>
</dbReference>
<protein>
    <submittedName>
        <fullName evidence="3">PRD domain-containing protein</fullName>
    </submittedName>
</protein>
<dbReference type="Pfam" id="PF00874">
    <property type="entry name" value="PRD"/>
    <property type="match status" value="2"/>
</dbReference>
<comment type="caution">
    <text evidence="3">The sequence shown here is derived from an EMBL/GenBank/DDBJ whole genome shotgun (WGS) entry which is preliminary data.</text>
</comment>
<dbReference type="Gene3D" id="1.10.1790.10">
    <property type="entry name" value="PRD domain"/>
    <property type="match status" value="2"/>
</dbReference>